<dbReference type="GO" id="GO:0016020">
    <property type="term" value="C:membrane"/>
    <property type="evidence" value="ECO:0007669"/>
    <property type="project" value="UniProtKB-SubCell"/>
</dbReference>
<evidence type="ECO:0000259" key="7">
    <source>
        <dbReference type="Pfam" id="PF00350"/>
    </source>
</evidence>
<accession>A0A1I1V451</accession>
<dbReference type="STRING" id="640948.SAMN05216238_10443"/>
<evidence type="ECO:0000256" key="1">
    <source>
        <dbReference type="ARBA" id="ARBA00004370"/>
    </source>
</evidence>
<dbReference type="RefSeq" id="WP_090083253.1">
    <property type="nucleotide sequence ID" value="NZ_FOMR01000004.1"/>
</dbReference>
<dbReference type="EMBL" id="FOMR01000004">
    <property type="protein sequence ID" value="SFD77812.1"/>
    <property type="molecule type" value="Genomic_DNA"/>
</dbReference>
<sequence length="1208" mass="139623">MITEVQYTGINKKQLVSLYQIMLENADMKSAEKMLQISKKWMNQEFMVSFIGHFSAGKSSMINHLLERLILPKSPIPTSANVVKITSGEGRAQVYTDEGTVLEYEEPYDIDMIKDYAMEKGTIKEIEISTKEAILPENCTIIDTPGIDAADDADRLITESSMHLVDALFYVMDYNHVQSEVNLEFLKKVQKHHIPFFIIINQIDKHNENELPFDEFCRKINQTFEQWGIMPEKVYYSSLFDKESPNNQIDAIKNELFQLLTNERDNFLNVERSVEQVVDEHKRHLQQEYESEVSESDPGEGDSVYRLEELNLKINRLNNLSEDLEKDVRHEVNTTLKNAYLMPATLRDLAHAYLQSQQQDFKVGLFGSNKKTAEARRKREADFLAGLQETIETSVQWRLRDKLLNLLQSYGLHDQEITHQVQNMSITYDTANLRSLIKPGATVNGDYVLHYTDDISNDIKQKYKQEALKLLDSAKELITDKTSNELAELESERADVENTQKQRETTEMLKRDLDEKLREVDTSFTNPKINDDDWQELEKAMAFTNEIIKMDDLTTDKKTTAPAIEEFQTDQHPPESGYNYQADRVLSDLEDVTETVKELPGFGSIIADLQHKHNRLKSRKFTVALFGAFSAGKSSLANALIGEHILPSAPNPTTAVINRINPVNEDYKHGTVIVKMKDEATLISDLKSLLHQFEPETDSIDELLAWIVKHNIHQNDQLHTTQQAYLKALLEGYKNREKEIGDEIAIGLDEFASFVTDETIASFIESVDLYYDCKLTRDGITLVDTPGADSINARHTDVAFDYIKYADAILYVTYYNHAFSRADKDFLMQLGRVKDSFQLDKMFFVMNASDLAEDTSEREMVQRYIKEQLTSLGIHFPRLFPVSSKRSLEEKQENSHLNGQMKAFEYAFENFIRNELASLTIDSAIRDISRAKLSITHFLESLQMDEEEKKRARRDLITKRTSLKMVINDINSDLYEQQITQKLEKQLYFVLERFSIRFNDMFKETFNPGTITESGRKASQQLKNNLRKLLDYAGYELLQELRAVSLRIESFVNEMKHDIYLDYTSKSKDIDEGFLLPHFEATDLVTPDYEQAFFDLSVQTFDKELKGFNGPKAFFAKNEKETMKENIFNLLYPFANDYINESHTKMQTSYSQQWQIIIGNIKDFIDEHVDSYIDNQLQIMDDQTIDLETLRKSEGKLTSILANYEEMS</sequence>
<feature type="coiled-coil region" evidence="6">
    <location>
        <begin position="479"/>
        <end position="516"/>
    </location>
</feature>
<gene>
    <name evidence="8" type="ORF">SAMN05216238_10443</name>
</gene>
<evidence type="ECO:0000256" key="3">
    <source>
        <dbReference type="ARBA" id="ARBA00022801"/>
    </source>
</evidence>
<protein>
    <submittedName>
        <fullName evidence="8">GTPase Era, involved in 16S rRNA processing</fullName>
    </submittedName>
</protein>
<evidence type="ECO:0000256" key="4">
    <source>
        <dbReference type="ARBA" id="ARBA00023134"/>
    </source>
</evidence>
<keyword evidence="5" id="KW-0472">Membrane</keyword>
<dbReference type="InterPro" id="IPR045063">
    <property type="entry name" value="Dynamin_N"/>
</dbReference>
<feature type="domain" description="Dynamin N-terminal" evidence="7">
    <location>
        <begin position="48"/>
        <end position="202"/>
    </location>
</feature>
<evidence type="ECO:0000313" key="8">
    <source>
        <dbReference type="EMBL" id="SFD77812.1"/>
    </source>
</evidence>
<dbReference type="InterPro" id="IPR027094">
    <property type="entry name" value="Mitofusin_fam"/>
</dbReference>
<keyword evidence="6" id="KW-0175">Coiled coil</keyword>
<dbReference type="InterPro" id="IPR027417">
    <property type="entry name" value="P-loop_NTPase"/>
</dbReference>
<dbReference type="GO" id="GO:0003924">
    <property type="term" value="F:GTPase activity"/>
    <property type="evidence" value="ECO:0007669"/>
    <property type="project" value="InterPro"/>
</dbReference>
<proteinExistence type="predicted"/>
<comment type="subcellular location">
    <subcellularLocation>
        <location evidence="1">Membrane</location>
    </subcellularLocation>
</comment>
<dbReference type="Proteomes" id="UP000199474">
    <property type="component" value="Unassembled WGS sequence"/>
</dbReference>
<dbReference type="GO" id="GO:0005525">
    <property type="term" value="F:GTP binding"/>
    <property type="evidence" value="ECO:0007669"/>
    <property type="project" value="UniProtKB-KW"/>
</dbReference>
<dbReference type="PANTHER" id="PTHR10465">
    <property type="entry name" value="TRANSMEMBRANE GTPASE FZO1"/>
    <property type="match status" value="1"/>
</dbReference>
<dbReference type="AlphaFoldDB" id="A0A1I1V451"/>
<feature type="coiled-coil region" evidence="6">
    <location>
        <begin position="307"/>
        <end position="334"/>
    </location>
</feature>
<organism evidence="8 9">
    <name type="scientific">Lentibacillus persicus</name>
    <dbReference type="NCBI Taxonomy" id="640948"/>
    <lineage>
        <taxon>Bacteria</taxon>
        <taxon>Bacillati</taxon>
        <taxon>Bacillota</taxon>
        <taxon>Bacilli</taxon>
        <taxon>Bacillales</taxon>
        <taxon>Bacillaceae</taxon>
        <taxon>Lentibacillus</taxon>
    </lineage>
</organism>
<keyword evidence="3" id="KW-0378">Hydrolase</keyword>
<keyword evidence="4" id="KW-0342">GTP-binding</keyword>
<dbReference type="Gene3D" id="3.40.50.300">
    <property type="entry name" value="P-loop containing nucleotide triphosphate hydrolases"/>
    <property type="match status" value="2"/>
</dbReference>
<reference evidence="9" key="1">
    <citation type="submission" date="2016-10" db="EMBL/GenBank/DDBJ databases">
        <authorList>
            <person name="Varghese N."/>
            <person name="Submissions S."/>
        </authorList>
    </citation>
    <scope>NUCLEOTIDE SEQUENCE [LARGE SCALE GENOMIC DNA]</scope>
    <source>
        <strain evidence="9">DSM 22530</strain>
    </source>
</reference>
<dbReference type="PANTHER" id="PTHR10465:SF0">
    <property type="entry name" value="SARCALUMENIN"/>
    <property type="match status" value="1"/>
</dbReference>
<dbReference type="SUPFAM" id="SSF52540">
    <property type="entry name" value="P-loop containing nucleoside triphosphate hydrolases"/>
    <property type="match status" value="2"/>
</dbReference>
<evidence type="ECO:0000313" key="9">
    <source>
        <dbReference type="Proteomes" id="UP000199474"/>
    </source>
</evidence>
<feature type="domain" description="Dynamin N-terminal" evidence="7">
    <location>
        <begin position="623"/>
        <end position="847"/>
    </location>
</feature>
<evidence type="ECO:0000256" key="2">
    <source>
        <dbReference type="ARBA" id="ARBA00022741"/>
    </source>
</evidence>
<dbReference type="OrthoDB" id="5477114at2"/>
<keyword evidence="2" id="KW-0547">Nucleotide-binding</keyword>
<dbReference type="CDD" id="cd09912">
    <property type="entry name" value="DLP_2"/>
    <property type="match status" value="2"/>
</dbReference>
<keyword evidence="9" id="KW-1185">Reference proteome</keyword>
<evidence type="ECO:0000256" key="6">
    <source>
        <dbReference type="SAM" id="Coils"/>
    </source>
</evidence>
<dbReference type="Pfam" id="PF00350">
    <property type="entry name" value="Dynamin_N"/>
    <property type="match status" value="2"/>
</dbReference>
<name>A0A1I1V451_9BACI</name>
<evidence type="ECO:0000256" key="5">
    <source>
        <dbReference type="ARBA" id="ARBA00023136"/>
    </source>
</evidence>